<dbReference type="PANTHER" id="PTHR33446">
    <property type="entry name" value="PROTEIN TONB-RELATED"/>
    <property type="match status" value="1"/>
</dbReference>
<evidence type="ECO:0000256" key="4">
    <source>
        <dbReference type="ARBA" id="ARBA00022475"/>
    </source>
</evidence>
<dbReference type="OrthoDB" id="8561742at2"/>
<evidence type="ECO:0000256" key="9">
    <source>
        <dbReference type="ARBA" id="ARBA00023136"/>
    </source>
</evidence>
<dbReference type="Pfam" id="PF03544">
    <property type="entry name" value="TonB_C"/>
    <property type="match status" value="1"/>
</dbReference>
<evidence type="ECO:0000256" key="6">
    <source>
        <dbReference type="ARBA" id="ARBA00022692"/>
    </source>
</evidence>
<comment type="caution">
    <text evidence="12">The sequence shown here is derived from an EMBL/GenBank/DDBJ whole genome shotgun (WGS) entry which is preliminary data.</text>
</comment>
<organism evidence="12 13">
    <name type="scientific">Gammaproteobacteria bacterium LSUCC0057</name>
    <dbReference type="NCBI Taxonomy" id="2559237"/>
    <lineage>
        <taxon>Bacteria</taxon>
        <taxon>Pseudomonadati</taxon>
        <taxon>Pseudomonadota</taxon>
        <taxon>Gammaproteobacteria</taxon>
        <taxon>Cellvibrionales</taxon>
        <taxon>Porticoccaceae</taxon>
        <taxon>SAR92 clade</taxon>
    </lineage>
</organism>
<evidence type="ECO:0000256" key="2">
    <source>
        <dbReference type="ARBA" id="ARBA00006555"/>
    </source>
</evidence>
<keyword evidence="10" id="KW-0732">Signal</keyword>
<dbReference type="InterPro" id="IPR006260">
    <property type="entry name" value="TonB/TolA_C"/>
</dbReference>
<keyword evidence="3" id="KW-0813">Transport</keyword>
<evidence type="ECO:0000256" key="5">
    <source>
        <dbReference type="ARBA" id="ARBA00022519"/>
    </source>
</evidence>
<dbReference type="PANTHER" id="PTHR33446:SF2">
    <property type="entry name" value="PROTEIN TONB"/>
    <property type="match status" value="1"/>
</dbReference>
<keyword evidence="6" id="KW-0812">Transmembrane</keyword>
<dbReference type="PROSITE" id="PS52015">
    <property type="entry name" value="TONB_CTD"/>
    <property type="match status" value="1"/>
</dbReference>
<sequence length="134" mass="14251">MDDKNHWRLVMKKVLCTLTAVATIALFSAPLQAEQVSVKAVHDAAAQFPQSALRRESSGTVTVEFSLAGDGRATAVDVVNSSGSSNFDHAAVRAVKRSQFVAEGGDLASARIQRTYHFAFAGEVMVDQLAVASN</sequence>
<evidence type="ECO:0000259" key="11">
    <source>
        <dbReference type="PROSITE" id="PS52015"/>
    </source>
</evidence>
<keyword evidence="7" id="KW-0653">Protein transport</keyword>
<keyword evidence="4" id="KW-1003">Cell membrane</keyword>
<dbReference type="GO" id="GO:0031992">
    <property type="term" value="F:energy transducer activity"/>
    <property type="evidence" value="ECO:0007669"/>
    <property type="project" value="TreeGrafter"/>
</dbReference>
<feature type="domain" description="TonB C-terminal" evidence="11">
    <location>
        <begin position="33"/>
        <end position="127"/>
    </location>
</feature>
<feature type="signal peptide" evidence="10">
    <location>
        <begin position="1"/>
        <end position="33"/>
    </location>
</feature>
<dbReference type="AlphaFoldDB" id="A0A4Y8UIU5"/>
<dbReference type="InterPro" id="IPR037682">
    <property type="entry name" value="TonB_C"/>
</dbReference>
<comment type="similarity">
    <text evidence="2">Belongs to the TonB family.</text>
</comment>
<dbReference type="Proteomes" id="UP000298133">
    <property type="component" value="Unassembled WGS sequence"/>
</dbReference>
<accession>A0A4Y8UIU5</accession>
<dbReference type="EMBL" id="SPIA01000004">
    <property type="protein sequence ID" value="TFH67223.1"/>
    <property type="molecule type" value="Genomic_DNA"/>
</dbReference>
<dbReference type="NCBIfam" id="TIGR01352">
    <property type="entry name" value="tonB_Cterm"/>
    <property type="match status" value="1"/>
</dbReference>
<dbReference type="Gene3D" id="3.30.1150.10">
    <property type="match status" value="1"/>
</dbReference>
<dbReference type="GO" id="GO:0098797">
    <property type="term" value="C:plasma membrane protein complex"/>
    <property type="evidence" value="ECO:0007669"/>
    <property type="project" value="TreeGrafter"/>
</dbReference>
<feature type="chain" id="PRO_5021436145" evidence="10">
    <location>
        <begin position="34"/>
        <end position="134"/>
    </location>
</feature>
<keyword evidence="8" id="KW-1133">Transmembrane helix</keyword>
<evidence type="ECO:0000256" key="1">
    <source>
        <dbReference type="ARBA" id="ARBA00004383"/>
    </source>
</evidence>
<dbReference type="SUPFAM" id="SSF74653">
    <property type="entry name" value="TolA/TonB C-terminal domain"/>
    <property type="match status" value="1"/>
</dbReference>
<dbReference type="InterPro" id="IPR051045">
    <property type="entry name" value="TonB-dependent_transducer"/>
</dbReference>
<evidence type="ECO:0000256" key="7">
    <source>
        <dbReference type="ARBA" id="ARBA00022927"/>
    </source>
</evidence>
<dbReference type="GO" id="GO:0015031">
    <property type="term" value="P:protein transport"/>
    <property type="evidence" value="ECO:0007669"/>
    <property type="project" value="UniProtKB-KW"/>
</dbReference>
<comment type="subcellular location">
    <subcellularLocation>
        <location evidence="1">Cell inner membrane</location>
        <topology evidence="1">Single-pass membrane protein</topology>
        <orientation evidence="1">Periplasmic side</orientation>
    </subcellularLocation>
</comment>
<evidence type="ECO:0000256" key="10">
    <source>
        <dbReference type="SAM" id="SignalP"/>
    </source>
</evidence>
<reference evidence="12 13" key="1">
    <citation type="submission" date="2019-03" db="EMBL/GenBank/DDBJ databases">
        <title>Draft genome of Gammaproteobacteria bacterium LSUCC0057, a member of the SAR92 clade.</title>
        <authorList>
            <person name="Lanclos V.C."/>
            <person name="Doiron C."/>
            <person name="Henson M.W."/>
            <person name="Thrash J.C."/>
        </authorList>
    </citation>
    <scope>NUCLEOTIDE SEQUENCE [LARGE SCALE GENOMIC DNA]</scope>
    <source>
        <strain evidence="12 13">LSUCC0057</strain>
    </source>
</reference>
<evidence type="ECO:0000313" key="13">
    <source>
        <dbReference type="Proteomes" id="UP000298133"/>
    </source>
</evidence>
<keyword evidence="13" id="KW-1185">Reference proteome</keyword>
<gene>
    <name evidence="12" type="ORF">E3W66_09390</name>
</gene>
<keyword evidence="5" id="KW-0997">Cell inner membrane</keyword>
<evidence type="ECO:0000256" key="3">
    <source>
        <dbReference type="ARBA" id="ARBA00022448"/>
    </source>
</evidence>
<dbReference type="GO" id="GO:0055085">
    <property type="term" value="P:transmembrane transport"/>
    <property type="evidence" value="ECO:0007669"/>
    <property type="project" value="InterPro"/>
</dbReference>
<proteinExistence type="inferred from homology"/>
<name>A0A4Y8UIU5_9GAMM</name>
<evidence type="ECO:0000313" key="12">
    <source>
        <dbReference type="EMBL" id="TFH67223.1"/>
    </source>
</evidence>
<protein>
    <submittedName>
        <fullName evidence="12">Energy transducer TonB</fullName>
    </submittedName>
</protein>
<evidence type="ECO:0000256" key="8">
    <source>
        <dbReference type="ARBA" id="ARBA00022989"/>
    </source>
</evidence>
<keyword evidence="9" id="KW-0472">Membrane</keyword>